<reference evidence="1 2" key="1">
    <citation type="submission" date="2022-03" db="EMBL/GenBank/DDBJ databases">
        <authorList>
            <person name="Brunel B."/>
        </authorList>
    </citation>
    <scope>NUCLEOTIDE SEQUENCE [LARGE SCALE GENOMIC DNA]</scope>
    <source>
        <strain evidence="1">STM5069sample</strain>
    </source>
</reference>
<evidence type="ECO:0000313" key="2">
    <source>
        <dbReference type="Proteomes" id="UP001153050"/>
    </source>
</evidence>
<gene>
    <name evidence="1" type="ORF">MES5069_310123</name>
</gene>
<dbReference type="EMBL" id="CAKXZT010000126">
    <property type="protein sequence ID" value="CAH2402387.1"/>
    <property type="molecule type" value="Genomic_DNA"/>
</dbReference>
<proteinExistence type="predicted"/>
<protein>
    <submittedName>
        <fullName evidence="1">Uncharacterized protein</fullName>
    </submittedName>
</protein>
<accession>A0ABM9E1B3</accession>
<name>A0ABM9E1B3_9HYPH</name>
<organism evidence="1 2">
    <name type="scientific">Mesorhizobium escarrei</name>
    <dbReference type="NCBI Taxonomy" id="666018"/>
    <lineage>
        <taxon>Bacteria</taxon>
        <taxon>Pseudomonadati</taxon>
        <taxon>Pseudomonadota</taxon>
        <taxon>Alphaproteobacteria</taxon>
        <taxon>Hyphomicrobiales</taxon>
        <taxon>Phyllobacteriaceae</taxon>
        <taxon>Mesorhizobium</taxon>
    </lineage>
</organism>
<dbReference type="Proteomes" id="UP001153050">
    <property type="component" value="Unassembled WGS sequence"/>
</dbReference>
<keyword evidence="2" id="KW-1185">Reference proteome</keyword>
<comment type="caution">
    <text evidence="1">The sequence shown here is derived from an EMBL/GenBank/DDBJ whole genome shotgun (WGS) entry which is preliminary data.</text>
</comment>
<evidence type="ECO:0000313" key="1">
    <source>
        <dbReference type="EMBL" id="CAH2402387.1"/>
    </source>
</evidence>
<sequence>MPLHQPKIATAACEAAGDGCTNPFPFYCHGLAPSNSFF</sequence>